<evidence type="ECO:0000313" key="1">
    <source>
        <dbReference type="EMBL" id="CEH13846.1"/>
    </source>
</evidence>
<name>A0A0P1BE76_9BASI</name>
<proteinExistence type="predicted"/>
<accession>A0A0P1BE76</accession>
<dbReference type="AlphaFoldDB" id="A0A0P1BE76"/>
<reference evidence="1 2" key="1">
    <citation type="submission" date="2014-09" db="EMBL/GenBank/DDBJ databases">
        <authorList>
            <person name="Magalhaes I.L.F."/>
            <person name="Oliveira U."/>
            <person name="Santos F.R."/>
            <person name="Vidigal T.H.D.A."/>
            <person name="Brescovit A.D."/>
            <person name="Santos A.J."/>
        </authorList>
    </citation>
    <scope>NUCLEOTIDE SEQUENCE [LARGE SCALE GENOMIC DNA]</scope>
</reference>
<keyword evidence="2" id="KW-1185">Reference proteome</keyword>
<organism evidence="1 2">
    <name type="scientific">Ceraceosorus bombacis</name>
    <dbReference type="NCBI Taxonomy" id="401625"/>
    <lineage>
        <taxon>Eukaryota</taxon>
        <taxon>Fungi</taxon>
        <taxon>Dikarya</taxon>
        <taxon>Basidiomycota</taxon>
        <taxon>Ustilaginomycotina</taxon>
        <taxon>Exobasidiomycetes</taxon>
        <taxon>Ceraceosorales</taxon>
        <taxon>Ceraceosoraceae</taxon>
        <taxon>Ceraceosorus</taxon>
    </lineage>
</organism>
<sequence length="101" mass="10921">MLGGQHLYCPTSVHHAAPRISTNALKIVDVLPLRFDCFRLGVASIGSRSKDDISDGVTRAELVRHIHSDAQRPATVHAQHARVTASWDGILGTVSLVTESQ</sequence>
<dbReference type="Proteomes" id="UP000054845">
    <property type="component" value="Unassembled WGS sequence"/>
</dbReference>
<protein>
    <submittedName>
        <fullName evidence="1">Uncharacterized protein</fullName>
    </submittedName>
</protein>
<evidence type="ECO:0000313" key="2">
    <source>
        <dbReference type="Proteomes" id="UP000054845"/>
    </source>
</evidence>
<dbReference type="EMBL" id="CCYA01000232">
    <property type="protein sequence ID" value="CEH13846.1"/>
    <property type="molecule type" value="Genomic_DNA"/>
</dbReference>